<dbReference type="RefSeq" id="XP_017994391.1">
    <property type="nucleotide sequence ID" value="XM_018141283.1"/>
</dbReference>
<proteinExistence type="predicted"/>
<dbReference type="InterPro" id="IPR008962">
    <property type="entry name" value="PapD-like_sf"/>
</dbReference>
<feature type="region of interest" description="Disordered" evidence="1">
    <location>
        <begin position="294"/>
        <end position="354"/>
    </location>
</feature>
<feature type="compositionally biased region" description="Basic and acidic residues" evidence="1">
    <location>
        <begin position="299"/>
        <end position="315"/>
    </location>
</feature>
<dbReference type="SUPFAM" id="SSF49354">
    <property type="entry name" value="PapD-like"/>
    <property type="match status" value="1"/>
</dbReference>
<comment type="caution">
    <text evidence="2">The sequence shown here is derived from an EMBL/GenBank/DDBJ whole genome shotgun (WGS) entry which is preliminary data.</text>
</comment>
<dbReference type="AlphaFoldDB" id="A0A0N0NHD2"/>
<feature type="region of interest" description="Disordered" evidence="1">
    <location>
        <begin position="145"/>
        <end position="166"/>
    </location>
</feature>
<organism evidence="2 3">
    <name type="scientific">Cyphellophora attinorum</name>
    <dbReference type="NCBI Taxonomy" id="1664694"/>
    <lineage>
        <taxon>Eukaryota</taxon>
        <taxon>Fungi</taxon>
        <taxon>Dikarya</taxon>
        <taxon>Ascomycota</taxon>
        <taxon>Pezizomycotina</taxon>
        <taxon>Eurotiomycetes</taxon>
        <taxon>Chaetothyriomycetidae</taxon>
        <taxon>Chaetothyriales</taxon>
        <taxon>Cyphellophoraceae</taxon>
        <taxon>Cyphellophora</taxon>
    </lineage>
</organism>
<sequence>MTGSGIDDSTYCLQPNCGFIKPNSEVKIQVHLRPTRPPWKYLDRERTILGKIFLHYSDLDGFDRGKKTAKSLWPIIRSIPGSRIQWKEIRVVSPASAEKSTQTECENPLPTPTEKPTPAEDDRPVSQATAPEITMKRAGSLRRFLENNGRDINESTRTNDVAREETSKKLQELNETGVELEKDRLALEAHSRLRAVKEVEAALQENRREIKELEVLDLELVQDRRSLRGASALFELFAVEYLEQEGVHVRWSTLKDLADESEQAGPTDEIDLAIDDAKQDGQQLQIKVEEDEDVVAAQRHQDEENDHSTRAHESPNEPPAKRFKSAHTISTGQTLQPPAQHAPVRRSSPADDARLQPSLATNQKVWLKLHFTPGTPHAQARSVTAEQVASVMKHVFFMFNDVDDREDFRAGVKRLFENGSTPPPGDYAKGWTPEEFKGDVAKHCRRRPDRDWCFFGVLAGFSRDLDRGRPHGNDCPYCKKKKHRKCYNVEIVDGARDPDHKDAPTRRLLAARAEMDADLRELTGAILDGTANAAQQKEYSKLIAVEKKSRADARTKGEDVWWIVRRKTQVSSTSA</sequence>
<reference evidence="2 3" key="1">
    <citation type="submission" date="2015-06" db="EMBL/GenBank/DDBJ databases">
        <title>Draft genome of the ant-associated black yeast Phialophora attae CBS 131958.</title>
        <authorList>
            <person name="Moreno L.F."/>
            <person name="Stielow B.J."/>
            <person name="de Hoog S."/>
            <person name="Vicente V.A."/>
            <person name="Weiss V.A."/>
            <person name="de Vries M."/>
            <person name="Cruz L.M."/>
            <person name="Souza E.M."/>
        </authorList>
    </citation>
    <scope>NUCLEOTIDE SEQUENCE [LARGE SCALE GENOMIC DNA]</scope>
    <source>
        <strain evidence="2 3">CBS 131958</strain>
    </source>
</reference>
<feature type="compositionally biased region" description="Polar residues" evidence="1">
    <location>
        <begin position="327"/>
        <end position="337"/>
    </location>
</feature>
<keyword evidence="3" id="KW-1185">Reference proteome</keyword>
<protein>
    <submittedName>
        <fullName evidence="2">Uncharacterized protein</fullName>
    </submittedName>
</protein>
<feature type="region of interest" description="Disordered" evidence="1">
    <location>
        <begin position="93"/>
        <end position="131"/>
    </location>
</feature>
<gene>
    <name evidence="2" type="ORF">AB675_1397</name>
</gene>
<accession>A0A0N0NHD2</accession>
<evidence type="ECO:0000313" key="3">
    <source>
        <dbReference type="Proteomes" id="UP000038010"/>
    </source>
</evidence>
<dbReference type="GeneID" id="28733163"/>
<dbReference type="VEuPathDB" id="FungiDB:AB675_1397"/>
<evidence type="ECO:0000313" key="2">
    <source>
        <dbReference type="EMBL" id="KPI34428.1"/>
    </source>
</evidence>
<name>A0A0N0NHD2_9EURO</name>
<evidence type="ECO:0000256" key="1">
    <source>
        <dbReference type="SAM" id="MobiDB-lite"/>
    </source>
</evidence>
<dbReference type="Proteomes" id="UP000038010">
    <property type="component" value="Unassembled WGS sequence"/>
</dbReference>
<dbReference type="EMBL" id="LFJN01000060">
    <property type="protein sequence ID" value="KPI34428.1"/>
    <property type="molecule type" value="Genomic_DNA"/>
</dbReference>
<feature type="compositionally biased region" description="Basic and acidic residues" evidence="1">
    <location>
        <begin position="145"/>
        <end position="154"/>
    </location>
</feature>